<dbReference type="CDD" id="cd17574">
    <property type="entry name" value="REC_OmpR"/>
    <property type="match status" value="1"/>
</dbReference>
<evidence type="ECO:0000256" key="5">
    <source>
        <dbReference type="ARBA" id="ARBA00023163"/>
    </source>
</evidence>
<keyword evidence="4 7" id="KW-0238">DNA-binding</keyword>
<dbReference type="InterPro" id="IPR039420">
    <property type="entry name" value="WalR-like"/>
</dbReference>
<feature type="domain" description="Response regulatory" evidence="8">
    <location>
        <begin position="3"/>
        <end position="117"/>
    </location>
</feature>
<evidence type="ECO:0000256" key="1">
    <source>
        <dbReference type="ARBA" id="ARBA00022553"/>
    </source>
</evidence>
<dbReference type="PROSITE" id="PS50110">
    <property type="entry name" value="RESPONSE_REGULATORY"/>
    <property type="match status" value="1"/>
</dbReference>
<dbReference type="InterPro" id="IPR001867">
    <property type="entry name" value="OmpR/PhoB-type_DNA-bd"/>
</dbReference>
<evidence type="ECO:0000313" key="11">
    <source>
        <dbReference type="Proteomes" id="UP000441523"/>
    </source>
</evidence>
<dbReference type="Pfam" id="PF00072">
    <property type="entry name" value="Response_reg"/>
    <property type="match status" value="1"/>
</dbReference>
<dbReference type="GO" id="GO:0000156">
    <property type="term" value="F:phosphorelay response regulator activity"/>
    <property type="evidence" value="ECO:0007669"/>
    <property type="project" value="TreeGrafter"/>
</dbReference>
<sequence>MTRVLIVEDDSDIRAMLARGLEAEGFSVGMAGCVGDALTAARDEAPEAVVLDITLPDGSGHDVCRSLREGGYPGPILFLSARDEVRDRAEGLALGADDYIVKPFVFDELVARLRTHLLRRRESDEPRTIVTAGRLTLDLNVRQVSFGDATARLTPREAELLAMLMDQANRPVSRGDIFDKLWASQGGLSLNVVDVYVGYLRTKMSDFVRLGGPILTTVRGRGFMLDLRGQDFRH</sequence>
<keyword evidence="2" id="KW-0902">Two-component regulatory system</keyword>
<dbReference type="SMART" id="SM00448">
    <property type="entry name" value="REC"/>
    <property type="match status" value="1"/>
</dbReference>
<dbReference type="GO" id="GO:0006355">
    <property type="term" value="P:regulation of DNA-templated transcription"/>
    <property type="evidence" value="ECO:0007669"/>
    <property type="project" value="InterPro"/>
</dbReference>
<dbReference type="Gene3D" id="1.10.10.10">
    <property type="entry name" value="Winged helix-like DNA-binding domain superfamily/Winged helix DNA-binding domain"/>
    <property type="match status" value="1"/>
</dbReference>
<dbReference type="Pfam" id="PF00486">
    <property type="entry name" value="Trans_reg_C"/>
    <property type="match status" value="1"/>
</dbReference>
<evidence type="ECO:0000256" key="4">
    <source>
        <dbReference type="ARBA" id="ARBA00023125"/>
    </source>
</evidence>
<keyword evidence="11" id="KW-1185">Reference proteome</keyword>
<dbReference type="CDD" id="cd00383">
    <property type="entry name" value="trans_reg_C"/>
    <property type="match status" value="1"/>
</dbReference>
<accession>A0A6N6MTI4</accession>
<dbReference type="Gene3D" id="3.40.50.2300">
    <property type="match status" value="1"/>
</dbReference>
<feature type="modified residue" description="4-aspartylphosphate" evidence="6">
    <location>
        <position position="52"/>
    </location>
</feature>
<evidence type="ECO:0000259" key="9">
    <source>
        <dbReference type="PROSITE" id="PS51755"/>
    </source>
</evidence>
<gene>
    <name evidence="10" type="ORF">F6X51_17745</name>
</gene>
<reference evidence="10 11" key="1">
    <citation type="submission" date="2019-09" db="EMBL/GenBank/DDBJ databases">
        <title>YIM 132548 draft genome.</title>
        <authorList>
            <person name="Jiang L."/>
        </authorList>
    </citation>
    <scope>NUCLEOTIDE SEQUENCE [LARGE SCALE GENOMIC DNA]</scope>
    <source>
        <strain evidence="10 11">YIM 132548</strain>
    </source>
</reference>
<evidence type="ECO:0000313" key="10">
    <source>
        <dbReference type="EMBL" id="KAB1072000.1"/>
    </source>
</evidence>
<name>A0A6N6MTI4_9HYPH</name>
<keyword evidence="3" id="KW-0805">Transcription regulation</keyword>
<feature type="domain" description="OmpR/PhoB-type" evidence="9">
    <location>
        <begin position="126"/>
        <end position="227"/>
    </location>
</feature>
<dbReference type="SMART" id="SM00862">
    <property type="entry name" value="Trans_reg_C"/>
    <property type="match status" value="1"/>
</dbReference>
<keyword evidence="5" id="KW-0804">Transcription</keyword>
<organism evidence="10 11">
    <name type="scientific">Methylobacterium planeticum</name>
    <dbReference type="NCBI Taxonomy" id="2615211"/>
    <lineage>
        <taxon>Bacteria</taxon>
        <taxon>Pseudomonadati</taxon>
        <taxon>Pseudomonadota</taxon>
        <taxon>Alphaproteobacteria</taxon>
        <taxon>Hyphomicrobiales</taxon>
        <taxon>Methylobacteriaceae</taxon>
        <taxon>Methylobacterium</taxon>
    </lineage>
</organism>
<evidence type="ECO:0000256" key="7">
    <source>
        <dbReference type="PROSITE-ProRule" id="PRU01091"/>
    </source>
</evidence>
<dbReference type="GO" id="GO:0005829">
    <property type="term" value="C:cytosol"/>
    <property type="evidence" value="ECO:0007669"/>
    <property type="project" value="TreeGrafter"/>
</dbReference>
<dbReference type="Proteomes" id="UP000441523">
    <property type="component" value="Unassembled WGS sequence"/>
</dbReference>
<dbReference type="PANTHER" id="PTHR48111">
    <property type="entry name" value="REGULATOR OF RPOS"/>
    <property type="match status" value="1"/>
</dbReference>
<evidence type="ECO:0000256" key="3">
    <source>
        <dbReference type="ARBA" id="ARBA00023015"/>
    </source>
</evidence>
<protein>
    <submittedName>
        <fullName evidence="10">Response regulator transcription factor</fullName>
    </submittedName>
</protein>
<dbReference type="EMBL" id="VZZJ01000016">
    <property type="protein sequence ID" value="KAB1072000.1"/>
    <property type="molecule type" value="Genomic_DNA"/>
</dbReference>
<dbReference type="PROSITE" id="PS51755">
    <property type="entry name" value="OMPR_PHOB"/>
    <property type="match status" value="1"/>
</dbReference>
<feature type="DNA-binding region" description="OmpR/PhoB-type" evidence="7">
    <location>
        <begin position="126"/>
        <end position="227"/>
    </location>
</feature>
<keyword evidence="1 6" id="KW-0597">Phosphoprotein</keyword>
<proteinExistence type="predicted"/>
<evidence type="ECO:0000259" key="8">
    <source>
        <dbReference type="PROSITE" id="PS50110"/>
    </source>
</evidence>
<dbReference type="SUPFAM" id="SSF52172">
    <property type="entry name" value="CheY-like"/>
    <property type="match status" value="1"/>
</dbReference>
<dbReference type="InterPro" id="IPR036388">
    <property type="entry name" value="WH-like_DNA-bd_sf"/>
</dbReference>
<evidence type="ECO:0000256" key="2">
    <source>
        <dbReference type="ARBA" id="ARBA00023012"/>
    </source>
</evidence>
<dbReference type="InterPro" id="IPR011006">
    <property type="entry name" value="CheY-like_superfamily"/>
</dbReference>
<comment type="caution">
    <text evidence="10">The sequence shown here is derived from an EMBL/GenBank/DDBJ whole genome shotgun (WGS) entry which is preliminary data.</text>
</comment>
<dbReference type="GO" id="GO:0000976">
    <property type="term" value="F:transcription cis-regulatory region binding"/>
    <property type="evidence" value="ECO:0007669"/>
    <property type="project" value="TreeGrafter"/>
</dbReference>
<evidence type="ECO:0000256" key="6">
    <source>
        <dbReference type="PROSITE-ProRule" id="PRU00169"/>
    </source>
</evidence>
<dbReference type="RefSeq" id="WP_150965003.1">
    <property type="nucleotide sequence ID" value="NZ_VZZJ01000016.1"/>
</dbReference>
<dbReference type="GO" id="GO:0032993">
    <property type="term" value="C:protein-DNA complex"/>
    <property type="evidence" value="ECO:0007669"/>
    <property type="project" value="TreeGrafter"/>
</dbReference>
<dbReference type="InterPro" id="IPR001789">
    <property type="entry name" value="Sig_transdc_resp-reg_receiver"/>
</dbReference>
<dbReference type="PANTHER" id="PTHR48111:SF1">
    <property type="entry name" value="TWO-COMPONENT RESPONSE REGULATOR ORR33"/>
    <property type="match status" value="1"/>
</dbReference>
<dbReference type="AlphaFoldDB" id="A0A6N6MTI4"/>